<proteinExistence type="predicted"/>
<dbReference type="Gene3D" id="3.40.50.720">
    <property type="entry name" value="NAD(P)-binding Rossmann-like Domain"/>
    <property type="match status" value="1"/>
</dbReference>
<dbReference type="AlphaFoldDB" id="A0A9Q8QLX3"/>
<dbReference type="SMART" id="SM00829">
    <property type="entry name" value="PKS_ER"/>
    <property type="match status" value="1"/>
</dbReference>
<dbReference type="InterPro" id="IPR020843">
    <property type="entry name" value="ER"/>
</dbReference>
<dbReference type="GeneID" id="72071319"/>
<dbReference type="Proteomes" id="UP000829364">
    <property type="component" value="Chromosome 9"/>
</dbReference>
<evidence type="ECO:0000313" key="2">
    <source>
        <dbReference type="EMBL" id="UNI23559.1"/>
    </source>
</evidence>
<dbReference type="SUPFAM" id="SSF50129">
    <property type="entry name" value="GroES-like"/>
    <property type="match status" value="1"/>
</dbReference>
<dbReference type="Gene3D" id="3.90.180.10">
    <property type="entry name" value="Medium-chain alcohol dehydrogenases, catalytic domain"/>
    <property type="match status" value="1"/>
</dbReference>
<dbReference type="GO" id="GO:0005739">
    <property type="term" value="C:mitochondrion"/>
    <property type="evidence" value="ECO:0007669"/>
    <property type="project" value="TreeGrafter"/>
</dbReference>
<dbReference type="EMBL" id="CP086362">
    <property type="protein sequence ID" value="UNI23559.1"/>
    <property type="molecule type" value="Genomic_DNA"/>
</dbReference>
<dbReference type="PANTHER" id="PTHR11695:SF647">
    <property type="entry name" value="ENOYL REDUCTASE (ER) DOMAIN-CONTAINING PROTEIN"/>
    <property type="match status" value="1"/>
</dbReference>
<accession>A0A9Q8QLX3</accession>
<keyword evidence="3" id="KW-1185">Reference proteome</keyword>
<dbReference type="KEGG" id="ptkz:JDV02_009374"/>
<reference evidence="2" key="1">
    <citation type="submission" date="2021-11" db="EMBL/GenBank/DDBJ databases">
        <title>Purpureocillium_takamizusanense_genome.</title>
        <authorList>
            <person name="Nguyen N.-H."/>
        </authorList>
    </citation>
    <scope>NUCLEOTIDE SEQUENCE</scope>
    <source>
        <strain evidence="2">PT3</strain>
    </source>
</reference>
<gene>
    <name evidence="2" type="ORF">JDV02_009374</name>
</gene>
<dbReference type="GO" id="GO:0016491">
    <property type="term" value="F:oxidoreductase activity"/>
    <property type="evidence" value="ECO:0007669"/>
    <property type="project" value="InterPro"/>
</dbReference>
<evidence type="ECO:0000313" key="3">
    <source>
        <dbReference type="Proteomes" id="UP000829364"/>
    </source>
</evidence>
<dbReference type="RefSeq" id="XP_047847040.1">
    <property type="nucleotide sequence ID" value="XM_047991030.1"/>
</dbReference>
<dbReference type="PANTHER" id="PTHR11695">
    <property type="entry name" value="ALCOHOL DEHYDROGENASE RELATED"/>
    <property type="match status" value="1"/>
</dbReference>
<dbReference type="CDD" id="cd05289">
    <property type="entry name" value="MDR_like_2"/>
    <property type="match status" value="1"/>
</dbReference>
<feature type="domain" description="Enoyl reductase (ER)" evidence="1">
    <location>
        <begin position="40"/>
        <end position="363"/>
    </location>
</feature>
<dbReference type="InterPro" id="IPR036291">
    <property type="entry name" value="NAD(P)-bd_dom_sf"/>
</dbReference>
<dbReference type="InterPro" id="IPR011032">
    <property type="entry name" value="GroES-like_sf"/>
</dbReference>
<organism evidence="2 3">
    <name type="scientific">Purpureocillium takamizusanense</name>
    <dbReference type="NCBI Taxonomy" id="2060973"/>
    <lineage>
        <taxon>Eukaryota</taxon>
        <taxon>Fungi</taxon>
        <taxon>Dikarya</taxon>
        <taxon>Ascomycota</taxon>
        <taxon>Pezizomycotina</taxon>
        <taxon>Sordariomycetes</taxon>
        <taxon>Hypocreomycetidae</taxon>
        <taxon>Hypocreales</taxon>
        <taxon>Ophiocordycipitaceae</taxon>
        <taxon>Purpureocillium</taxon>
    </lineage>
</organism>
<dbReference type="OrthoDB" id="3509362at2759"/>
<dbReference type="Pfam" id="PF13602">
    <property type="entry name" value="ADH_zinc_N_2"/>
    <property type="match status" value="1"/>
</dbReference>
<sequence length="369" mass="39499">MRSFLSLRQTRAAFHQIQRANMTITQLPKRIRAVLQPDPKTDALVLGETDLPVPKPGDTEEHLVQIKGTAPCLSELSWERNFPDVFDTGRERVPGTEGAGIVVTSPAGSPFKPGDEVYFRNNANRRGCLSDYTLITKSSLALKPKTQSWVEASCTPLSSLTAYQALFEHGGLDPRAISTQDADPKAREANAKRRVLITAAGGSVGGWAVTLASAAGAGAVIAVSGPHGKDEVLKAGATEIVDYTQQSVDQWAAQDPSRQCDLVFDCVGGSSLAGCWAAVKDGGILLSVSDSPDRVRPESAADKKPVVAKWFLVDPRGSDLSEITKIVDAGMGKPQIDSAVPFEDFQKAYEKVDGRKARGKVVIKVTDTE</sequence>
<evidence type="ECO:0000259" key="1">
    <source>
        <dbReference type="SMART" id="SM00829"/>
    </source>
</evidence>
<dbReference type="InterPro" id="IPR050700">
    <property type="entry name" value="YIM1/Zinc_Alcohol_DH_Fams"/>
</dbReference>
<dbReference type="SUPFAM" id="SSF51735">
    <property type="entry name" value="NAD(P)-binding Rossmann-fold domains"/>
    <property type="match status" value="1"/>
</dbReference>
<protein>
    <recommendedName>
        <fullName evidence="1">Enoyl reductase (ER) domain-containing protein</fullName>
    </recommendedName>
</protein>
<name>A0A9Q8QLX3_9HYPO</name>